<keyword evidence="2" id="KW-1185">Reference proteome</keyword>
<gene>
    <name evidence="1" type="ORF">OWV82_006698</name>
</gene>
<name>A0ACC1YJV2_MELAZ</name>
<evidence type="ECO:0000313" key="1">
    <source>
        <dbReference type="EMBL" id="KAJ4723314.1"/>
    </source>
</evidence>
<evidence type="ECO:0000313" key="2">
    <source>
        <dbReference type="Proteomes" id="UP001164539"/>
    </source>
</evidence>
<dbReference type="EMBL" id="CM051396">
    <property type="protein sequence ID" value="KAJ4723314.1"/>
    <property type="molecule type" value="Genomic_DNA"/>
</dbReference>
<protein>
    <submittedName>
        <fullName evidence="1">Zinc knuckle CX2CX4HX4C</fullName>
    </submittedName>
</protein>
<accession>A0ACC1YJV2</accession>
<organism evidence="1 2">
    <name type="scientific">Melia azedarach</name>
    <name type="common">Chinaberry tree</name>
    <dbReference type="NCBI Taxonomy" id="155640"/>
    <lineage>
        <taxon>Eukaryota</taxon>
        <taxon>Viridiplantae</taxon>
        <taxon>Streptophyta</taxon>
        <taxon>Embryophyta</taxon>
        <taxon>Tracheophyta</taxon>
        <taxon>Spermatophyta</taxon>
        <taxon>Magnoliopsida</taxon>
        <taxon>eudicotyledons</taxon>
        <taxon>Gunneridae</taxon>
        <taxon>Pentapetalae</taxon>
        <taxon>rosids</taxon>
        <taxon>malvids</taxon>
        <taxon>Sapindales</taxon>
        <taxon>Meliaceae</taxon>
        <taxon>Melia</taxon>
    </lineage>
</organism>
<reference evidence="1 2" key="1">
    <citation type="journal article" date="2023" name="Science">
        <title>Complex scaffold remodeling in plant triterpene biosynthesis.</title>
        <authorList>
            <person name="De La Pena R."/>
            <person name="Hodgson H."/>
            <person name="Liu J.C."/>
            <person name="Stephenson M.J."/>
            <person name="Martin A.C."/>
            <person name="Owen C."/>
            <person name="Harkess A."/>
            <person name="Leebens-Mack J."/>
            <person name="Jimenez L.E."/>
            <person name="Osbourn A."/>
            <person name="Sattely E.S."/>
        </authorList>
    </citation>
    <scope>NUCLEOTIDE SEQUENCE [LARGE SCALE GENOMIC DNA]</scope>
    <source>
        <strain evidence="2">cv. JPN11</strain>
        <tissue evidence="1">Leaf</tissue>
    </source>
</reference>
<comment type="caution">
    <text evidence="1">The sequence shown here is derived from an EMBL/GenBank/DDBJ whole genome shotgun (WGS) entry which is preliminary data.</text>
</comment>
<sequence length="406" mass="44982">MDTEELTKLCDSLSLTEAEEDIFVLQGDSKVRAEKFTACCLLDSKIWFVEDIDSDPNGSCFGKFLRVRISIDITKPLRRGIKIKLQVEEECTVLPLLYERLPDFCFYCGCIGHVFRECTSSSPHVMSMTVKDKQFEYGPWLRASTFAEKLKHLKSRDKEGKKIEKFGTAQNEKQSNPGSAKIVEPESEPELGESSDPIAPEAQIFSDNNDNTFKIRGQEVLSNAETAFNTDTKRAANPNSQLSAEVVMVDNASSNHSSEPATAPMQYPPSLKVPEGDHSAPALLLNNFTRNFPKMGQMTLSLSQAQIKGAARKWKRRARQSLDKPTTPDGNVHGPKRISDDLDLDTPGTKKPKNTVQIASDDLEGNANALVPLLRPITPSNLSLNQQQANANVETVEAGLQPRRES</sequence>
<proteinExistence type="predicted"/>
<dbReference type="Proteomes" id="UP001164539">
    <property type="component" value="Chromosome 3"/>
</dbReference>